<keyword evidence="1" id="KW-1133">Transmembrane helix</keyword>
<keyword evidence="3" id="KW-1185">Reference proteome</keyword>
<dbReference type="KEGG" id="afri:E3E15_07395"/>
<feature type="transmembrane region" description="Helical" evidence="1">
    <location>
        <begin position="231"/>
        <end position="253"/>
    </location>
</feature>
<protein>
    <submittedName>
        <fullName evidence="2">Uncharacterized protein</fullName>
    </submittedName>
</protein>
<evidence type="ECO:0000256" key="1">
    <source>
        <dbReference type="SAM" id="Phobius"/>
    </source>
</evidence>
<keyword evidence="1" id="KW-0472">Membrane</keyword>
<gene>
    <name evidence="2" type="ORF">E3E15_07395</name>
</gene>
<dbReference type="RefSeq" id="WP_172107156.1">
    <property type="nucleotide sequence ID" value="NZ_CP038017.1"/>
</dbReference>
<dbReference type="Proteomes" id="UP000503320">
    <property type="component" value="Chromosome"/>
</dbReference>
<dbReference type="AlphaFoldDB" id="A0A6M3HVG5"/>
<reference evidence="2 3" key="1">
    <citation type="submission" date="2019-03" db="EMBL/GenBank/DDBJ databases">
        <title>Complete Genome Sequence of Allofrancisella frigidaquae Strain SYSU 10HL1970 Isolated from Water-Cooling Systems in China.</title>
        <authorList>
            <person name="Ohrman C."/>
            <person name="Uneklint I."/>
            <person name="Sjodin A."/>
        </authorList>
    </citation>
    <scope>NUCLEOTIDE SEQUENCE [LARGE SCALE GENOMIC DNA]</scope>
    <source>
        <strain evidence="2 3">SYSU 10HL1970</strain>
    </source>
</reference>
<accession>A0A6M3HVG5</accession>
<dbReference type="EMBL" id="CP038017">
    <property type="protein sequence ID" value="QIV95178.1"/>
    <property type="molecule type" value="Genomic_DNA"/>
</dbReference>
<evidence type="ECO:0000313" key="3">
    <source>
        <dbReference type="Proteomes" id="UP000503320"/>
    </source>
</evidence>
<organism evidence="2 3">
    <name type="scientific">Allofrancisella frigidaquae</name>
    <dbReference type="NCBI Taxonomy" id="1085644"/>
    <lineage>
        <taxon>Bacteria</taxon>
        <taxon>Pseudomonadati</taxon>
        <taxon>Pseudomonadota</taxon>
        <taxon>Gammaproteobacteria</taxon>
        <taxon>Thiotrichales</taxon>
        <taxon>Francisellaceae</taxon>
        <taxon>Allofrancisella</taxon>
    </lineage>
</organism>
<name>A0A6M3HVG5_9GAMM</name>
<proteinExistence type="predicted"/>
<evidence type="ECO:0000313" key="2">
    <source>
        <dbReference type="EMBL" id="QIV95178.1"/>
    </source>
</evidence>
<sequence length="274" mass="31979">MNKTDLKKIPLDKLKQLDLMILLNMLHRIGFNTQDITFESRLSLSQTSRLIEDIVFDRDKIKLIVNMGILSANSALPDHILDFFSINNDSVSCTVLNALASKLLKHQINMLLIEQSDELKHLYLNGDVLFTRNDNFFYSLSSYNSLFERALVQYKLNVRSKWQLSLVNKASYLSQKTNLSNMHLGNKLLSPKLHFTITLQSDRLFNKKKCKEVSKCIEKLVLSKLFDINRYAIMVTVWLIVQPVKIIFMPFYLSQDTKLINHKIKIYERCMYGY</sequence>
<keyword evidence="1" id="KW-0812">Transmembrane</keyword>